<reference evidence="4 5" key="1">
    <citation type="submission" date="2020-08" db="EMBL/GenBank/DDBJ databases">
        <title>Sequencing the genomes of 1000 actinobacteria strains.</title>
        <authorList>
            <person name="Klenk H.-P."/>
        </authorList>
    </citation>
    <scope>NUCLEOTIDE SEQUENCE [LARGE SCALE GENOMIC DNA]</scope>
    <source>
        <strain evidence="4 5">DSM 45859</strain>
    </source>
</reference>
<evidence type="ECO:0000313" key="5">
    <source>
        <dbReference type="Proteomes" id="UP000581769"/>
    </source>
</evidence>
<dbReference type="SMART" id="SM00062">
    <property type="entry name" value="PBPb"/>
    <property type="match status" value="1"/>
</dbReference>
<dbReference type="RefSeq" id="WP_184782717.1">
    <property type="nucleotide sequence ID" value="NZ_JACHMG010000001.1"/>
</dbReference>
<dbReference type="AlphaFoldDB" id="A0A840J3B5"/>
<evidence type="ECO:0000259" key="3">
    <source>
        <dbReference type="SMART" id="SM00062"/>
    </source>
</evidence>
<keyword evidence="4" id="KW-0456">Lyase</keyword>
<feature type="signal peptide" evidence="2">
    <location>
        <begin position="1"/>
        <end position="21"/>
    </location>
</feature>
<proteinExistence type="predicted"/>
<sequence>MKIVALVVVLLAVFGVAAASATGRGEPGRPAAVLARGELRVCSTGDYRPFTYRDPAGRWSGIDVDLAGDLAHRLGVRPTLVQTTWAQLAHDVGSRCDLAMGGISVTAERARLATYSTSYQRDGKTPITRCADVARFGTPEQIDRPEVRVVVNPGGTNEKYVRTQLRRATVVPYPDNNTIFGELLAGRADLMITDASETRWQARQHPQLCAVHPDHPFTDDEKAYLLPRNPGPLLDYVNGWLRAIREDGTYAAVTQRWFG</sequence>
<dbReference type="EC" id="4.2.1.51" evidence="4"/>
<organism evidence="4 5">
    <name type="scientific">Amycolatopsis jiangsuensis</name>
    <dbReference type="NCBI Taxonomy" id="1181879"/>
    <lineage>
        <taxon>Bacteria</taxon>
        <taxon>Bacillati</taxon>
        <taxon>Actinomycetota</taxon>
        <taxon>Actinomycetes</taxon>
        <taxon>Pseudonocardiales</taxon>
        <taxon>Pseudonocardiaceae</taxon>
        <taxon>Amycolatopsis</taxon>
    </lineage>
</organism>
<evidence type="ECO:0000256" key="1">
    <source>
        <dbReference type="ARBA" id="ARBA00022729"/>
    </source>
</evidence>
<comment type="caution">
    <text evidence="4">The sequence shown here is derived from an EMBL/GenBank/DDBJ whole genome shotgun (WGS) entry which is preliminary data.</text>
</comment>
<dbReference type="PANTHER" id="PTHR35936">
    <property type="entry name" value="MEMBRANE-BOUND LYTIC MUREIN TRANSGLYCOSYLASE F"/>
    <property type="match status" value="1"/>
</dbReference>
<dbReference type="Gene3D" id="3.40.190.10">
    <property type="entry name" value="Periplasmic binding protein-like II"/>
    <property type="match status" value="2"/>
</dbReference>
<dbReference type="Proteomes" id="UP000581769">
    <property type="component" value="Unassembled WGS sequence"/>
</dbReference>
<dbReference type="EMBL" id="JACHMG010000001">
    <property type="protein sequence ID" value="MBB4687947.1"/>
    <property type="molecule type" value="Genomic_DNA"/>
</dbReference>
<accession>A0A840J3B5</accession>
<dbReference type="InterPro" id="IPR001638">
    <property type="entry name" value="Solute-binding_3/MltF_N"/>
</dbReference>
<feature type="chain" id="PRO_5032420173" evidence="2">
    <location>
        <begin position="22"/>
        <end position="259"/>
    </location>
</feature>
<evidence type="ECO:0000256" key="2">
    <source>
        <dbReference type="SAM" id="SignalP"/>
    </source>
</evidence>
<feature type="domain" description="Solute-binding protein family 3/N-terminal" evidence="3">
    <location>
        <begin position="38"/>
        <end position="259"/>
    </location>
</feature>
<dbReference type="SUPFAM" id="SSF53850">
    <property type="entry name" value="Periplasmic binding protein-like II"/>
    <property type="match status" value="1"/>
</dbReference>
<keyword evidence="5" id="KW-1185">Reference proteome</keyword>
<evidence type="ECO:0000313" key="4">
    <source>
        <dbReference type="EMBL" id="MBB4687947.1"/>
    </source>
</evidence>
<dbReference type="GO" id="GO:0004664">
    <property type="term" value="F:prephenate dehydratase activity"/>
    <property type="evidence" value="ECO:0007669"/>
    <property type="project" value="UniProtKB-EC"/>
</dbReference>
<name>A0A840J3B5_9PSEU</name>
<protein>
    <submittedName>
        <fullName evidence="4">Cyclohexadienyl dehydratase</fullName>
        <ecNumber evidence="4">4.2.1.51</ecNumber>
        <ecNumber evidence="4">4.2.1.91</ecNumber>
    </submittedName>
</protein>
<dbReference type="PANTHER" id="PTHR35936:SF19">
    <property type="entry name" value="AMINO-ACID-BINDING PROTEIN YXEM-RELATED"/>
    <property type="match status" value="1"/>
</dbReference>
<dbReference type="Pfam" id="PF00497">
    <property type="entry name" value="SBP_bac_3"/>
    <property type="match status" value="1"/>
</dbReference>
<dbReference type="GO" id="GO:0047769">
    <property type="term" value="F:arogenate dehydratase activity"/>
    <property type="evidence" value="ECO:0007669"/>
    <property type="project" value="UniProtKB-EC"/>
</dbReference>
<gene>
    <name evidence="4" type="ORF">BJY18_005432</name>
</gene>
<dbReference type="EC" id="4.2.1.91" evidence="4"/>
<keyword evidence="1 2" id="KW-0732">Signal</keyword>